<name>A0A1H1WRN3_9ACTN</name>
<reference evidence="6 7" key="1">
    <citation type="submission" date="2016-10" db="EMBL/GenBank/DDBJ databases">
        <authorList>
            <person name="de Groot N.N."/>
        </authorList>
    </citation>
    <scope>NUCLEOTIDE SEQUENCE [LARGE SCALE GENOMIC DNA]</scope>
    <source>
        <strain evidence="6 7">DSM 21800</strain>
    </source>
</reference>
<dbReference type="GO" id="GO:0030313">
    <property type="term" value="C:cell envelope"/>
    <property type="evidence" value="ECO:0007669"/>
    <property type="project" value="UniProtKB-SubCell"/>
</dbReference>
<comment type="similarity">
    <text evidence="2">Belongs to the bacterial solute-binding protein 2 family.</text>
</comment>
<evidence type="ECO:0000256" key="3">
    <source>
        <dbReference type="ARBA" id="ARBA00022729"/>
    </source>
</evidence>
<dbReference type="EMBL" id="LT629772">
    <property type="protein sequence ID" value="SDS98839.1"/>
    <property type="molecule type" value="Genomic_DNA"/>
</dbReference>
<evidence type="ECO:0000313" key="6">
    <source>
        <dbReference type="EMBL" id="SDS98839.1"/>
    </source>
</evidence>
<dbReference type="STRING" id="630515.SAMN04489812_3742"/>
<dbReference type="Proteomes" id="UP000199103">
    <property type="component" value="Chromosome I"/>
</dbReference>
<dbReference type="CDD" id="cd06308">
    <property type="entry name" value="PBP1_sensor_kinase-like"/>
    <property type="match status" value="1"/>
</dbReference>
<feature type="domain" description="Periplasmic binding protein" evidence="5">
    <location>
        <begin position="57"/>
        <end position="310"/>
    </location>
</feature>
<dbReference type="PANTHER" id="PTHR46847:SF3">
    <property type="entry name" value="GALACTOFURANOSE-BINDING PROTEIN YTFQ"/>
    <property type="match status" value="1"/>
</dbReference>
<evidence type="ECO:0000256" key="2">
    <source>
        <dbReference type="ARBA" id="ARBA00007639"/>
    </source>
</evidence>
<dbReference type="PANTHER" id="PTHR46847">
    <property type="entry name" value="D-ALLOSE-BINDING PERIPLASMIC PROTEIN-RELATED"/>
    <property type="match status" value="1"/>
</dbReference>
<dbReference type="Pfam" id="PF13407">
    <property type="entry name" value="Peripla_BP_4"/>
    <property type="match status" value="1"/>
</dbReference>
<dbReference type="InterPro" id="IPR028082">
    <property type="entry name" value="Peripla_BP_I"/>
</dbReference>
<keyword evidence="3 4" id="KW-0732">Signal</keyword>
<evidence type="ECO:0000256" key="1">
    <source>
        <dbReference type="ARBA" id="ARBA00004196"/>
    </source>
</evidence>
<evidence type="ECO:0000259" key="5">
    <source>
        <dbReference type="Pfam" id="PF13407"/>
    </source>
</evidence>
<sequence>MMIRGMKMQLSRRTGRLLGAGLTVAAVLAAAACSVEADPGSKSSGAAECGTGKEFSIGMSQANNAEPYRQVMNDDIKRAAKKVKGFSVTVSDAAQDNSKQVSQVEDFITQQVDLLIISPNEATPLTQVVKKAYDGGIPVIVLDRKVDGDAYTAFIGGDNTAIGKAMGEYYATTMLPDGGRVVEISGLAGSTPAAERTKGFADGIKSNPKVKIVESQSGEWLREKGQSVMDTVLKSNPDIDAVYSQNDPMAEGAYLAAKSAGVQDKIKFTGIDGLAIASGGIKAVQQGRLQATYVYPTGGREAVELAKQILVDCKSDVEKDTTLPGELVTKDNAAEVYTKLGGS</sequence>
<keyword evidence="7" id="KW-1185">Reference proteome</keyword>
<proteinExistence type="inferred from homology"/>
<accession>A0A1H1WRN3</accession>
<evidence type="ECO:0000313" key="7">
    <source>
        <dbReference type="Proteomes" id="UP000199103"/>
    </source>
</evidence>
<gene>
    <name evidence="6" type="ORF">SAMN04489812_3742</name>
</gene>
<feature type="chain" id="PRO_5009264698" evidence="4">
    <location>
        <begin position="38"/>
        <end position="343"/>
    </location>
</feature>
<dbReference type="Gene3D" id="3.40.50.2300">
    <property type="match status" value="2"/>
</dbReference>
<organism evidence="6 7">
    <name type="scientific">Microlunatus soli</name>
    <dbReference type="NCBI Taxonomy" id="630515"/>
    <lineage>
        <taxon>Bacteria</taxon>
        <taxon>Bacillati</taxon>
        <taxon>Actinomycetota</taxon>
        <taxon>Actinomycetes</taxon>
        <taxon>Propionibacteriales</taxon>
        <taxon>Propionibacteriaceae</taxon>
        <taxon>Microlunatus</taxon>
    </lineage>
</organism>
<feature type="signal peptide" evidence="4">
    <location>
        <begin position="1"/>
        <end position="37"/>
    </location>
</feature>
<protein>
    <submittedName>
        <fullName evidence="6">Monosaccharide ABC transporter substrate-binding protein, CUT2 family</fullName>
    </submittedName>
</protein>
<dbReference type="AlphaFoldDB" id="A0A1H1WRN3"/>
<dbReference type="GO" id="GO:0030246">
    <property type="term" value="F:carbohydrate binding"/>
    <property type="evidence" value="ECO:0007669"/>
    <property type="project" value="UniProtKB-ARBA"/>
</dbReference>
<dbReference type="PROSITE" id="PS51257">
    <property type="entry name" value="PROKAR_LIPOPROTEIN"/>
    <property type="match status" value="1"/>
</dbReference>
<dbReference type="InterPro" id="IPR025997">
    <property type="entry name" value="SBP_2_dom"/>
</dbReference>
<evidence type="ECO:0000256" key="4">
    <source>
        <dbReference type="SAM" id="SignalP"/>
    </source>
</evidence>
<dbReference type="SUPFAM" id="SSF53822">
    <property type="entry name" value="Periplasmic binding protein-like I"/>
    <property type="match status" value="1"/>
</dbReference>
<comment type="subcellular location">
    <subcellularLocation>
        <location evidence="1">Cell envelope</location>
    </subcellularLocation>
</comment>